<comment type="caution">
    <text evidence="2">The sequence shown here is derived from an EMBL/GenBank/DDBJ whole genome shotgun (WGS) entry which is preliminary data.</text>
</comment>
<keyword evidence="3" id="KW-1185">Reference proteome</keyword>
<feature type="region of interest" description="Disordered" evidence="1">
    <location>
        <begin position="1"/>
        <end position="73"/>
    </location>
</feature>
<evidence type="ECO:0000313" key="2">
    <source>
        <dbReference type="EMBL" id="CAI6233221.1"/>
    </source>
</evidence>
<reference evidence="2" key="1">
    <citation type="submission" date="2023-01" db="EMBL/GenBank/DDBJ databases">
        <authorList>
            <person name="Van Ghelder C."/>
            <person name="Rancurel C."/>
        </authorList>
    </citation>
    <scope>NUCLEOTIDE SEQUENCE</scope>
    <source>
        <strain evidence="2">CNCM I-4278</strain>
    </source>
</reference>
<proteinExistence type="predicted"/>
<dbReference type="Proteomes" id="UP001152607">
    <property type="component" value="Unassembled WGS sequence"/>
</dbReference>
<feature type="compositionally biased region" description="Basic and acidic residues" evidence="1">
    <location>
        <begin position="211"/>
        <end position="223"/>
    </location>
</feature>
<evidence type="ECO:0000313" key="3">
    <source>
        <dbReference type="Proteomes" id="UP001152607"/>
    </source>
</evidence>
<name>A0A9W4U2R0_9PLEO</name>
<accession>A0A9W4U2R0</accession>
<dbReference type="OrthoDB" id="3438274at2759"/>
<protein>
    <submittedName>
        <fullName evidence="2">Uncharacterized protein</fullName>
    </submittedName>
</protein>
<evidence type="ECO:0000256" key="1">
    <source>
        <dbReference type="SAM" id="MobiDB-lite"/>
    </source>
</evidence>
<gene>
    <name evidence="2" type="ORF">PDIGIT_LOCUS298</name>
</gene>
<feature type="region of interest" description="Disordered" evidence="1">
    <location>
        <begin position="197"/>
        <end position="234"/>
    </location>
</feature>
<dbReference type="AlphaFoldDB" id="A0A9W4U2R0"/>
<organism evidence="2 3">
    <name type="scientific">Periconia digitata</name>
    <dbReference type="NCBI Taxonomy" id="1303443"/>
    <lineage>
        <taxon>Eukaryota</taxon>
        <taxon>Fungi</taxon>
        <taxon>Dikarya</taxon>
        <taxon>Ascomycota</taxon>
        <taxon>Pezizomycotina</taxon>
        <taxon>Dothideomycetes</taxon>
        <taxon>Pleosporomycetidae</taxon>
        <taxon>Pleosporales</taxon>
        <taxon>Massarineae</taxon>
        <taxon>Periconiaceae</taxon>
        <taxon>Periconia</taxon>
    </lineage>
</organism>
<sequence>MSRPPSPPQHEFHITLERTSSPLFEPDIRPTTRGQMNTAMEVDPSLTTEEAPASTNPDASTPPTQRPTQMNLPVRSARRACTIKKELEGVNPIHTTRHQRGARVRPEDNPENQMIVRLRKEDHMSWGGIAAAMNSLRRDRGEEDDFTEASVYGRFIRNGHRISINEGDYGGDAGFDPKDYLYLRHPAHHLPDSLRVQPSKNWGSGAGRKRVREEGNEEQDLKGNLRPKMPHSDQKAELETPVVSEMICQAVNTVNSKFWIYVADELDRAGGKYYEPGAVQMRFNAIGKEGGD</sequence>
<dbReference type="EMBL" id="CAOQHR010000001">
    <property type="protein sequence ID" value="CAI6233221.1"/>
    <property type="molecule type" value="Genomic_DNA"/>
</dbReference>
<feature type="compositionally biased region" description="Polar residues" evidence="1">
    <location>
        <begin position="45"/>
        <end position="71"/>
    </location>
</feature>